<dbReference type="AlphaFoldDB" id="A0A921FM95"/>
<dbReference type="CDD" id="cd04301">
    <property type="entry name" value="NAT_SF"/>
    <property type="match status" value="1"/>
</dbReference>
<dbReference type="InterPro" id="IPR000182">
    <property type="entry name" value="GNAT_dom"/>
</dbReference>
<dbReference type="InterPro" id="IPR016181">
    <property type="entry name" value="Acyl_CoA_acyltransferase"/>
</dbReference>
<dbReference type="Pfam" id="PF13508">
    <property type="entry name" value="Acetyltransf_7"/>
    <property type="match status" value="1"/>
</dbReference>
<dbReference type="EMBL" id="DYXC01000012">
    <property type="protein sequence ID" value="HJF13331.1"/>
    <property type="molecule type" value="Genomic_DNA"/>
</dbReference>
<proteinExistence type="predicted"/>
<protein>
    <submittedName>
        <fullName evidence="2">GNAT family N-acetyltransferase</fullName>
    </submittedName>
</protein>
<evidence type="ECO:0000313" key="3">
    <source>
        <dbReference type="Proteomes" id="UP000703315"/>
    </source>
</evidence>
<comment type="caution">
    <text evidence="2">The sequence shown here is derived from an EMBL/GenBank/DDBJ whole genome shotgun (WGS) entry which is preliminary data.</text>
</comment>
<sequence length="161" mass="17533">MSLISGSLDDVDRTAMNAPQVCTPNLVDSWLELAQTVEHLFGPMPDLQTHIEKGIKRQTATVILQDRSVVGAMLLSGPGKPQHIRWLAVDQNYRGQGLGTTLIKFAMSYWPDDDISVVTFPADHSGGAAARSLYQQNGFTSRGLTDPAPDGSPRELFVLAR</sequence>
<accession>A0A921FM95</accession>
<dbReference type="SUPFAM" id="SSF55729">
    <property type="entry name" value="Acyl-CoA N-acyltransferases (Nat)"/>
    <property type="match status" value="1"/>
</dbReference>
<dbReference type="GO" id="GO:0016747">
    <property type="term" value="F:acyltransferase activity, transferring groups other than amino-acyl groups"/>
    <property type="evidence" value="ECO:0007669"/>
    <property type="project" value="InterPro"/>
</dbReference>
<reference evidence="2" key="1">
    <citation type="journal article" date="2021" name="PeerJ">
        <title>Extensive microbial diversity within the chicken gut microbiome revealed by metagenomics and culture.</title>
        <authorList>
            <person name="Gilroy R."/>
            <person name="Ravi A."/>
            <person name="Getino M."/>
            <person name="Pursley I."/>
            <person name="Horton D.L."/>
            <person name="Alikhan N.F."/>
            <person name="Baker D."/>
            <person name="Gharbi K."/>
            <person name="Hall N."/>
            <person name="Watson M."/>
            <person name="Adriaenssens E.M."/>
            <person name="Foster-Nyarko E."/>
            <person name="Jarju S."/>
            <person name="Secka A."/>
            <person name="Antonio M."/>
            <person name="Oren A."/>
            <person name="Chaudhuri R.R."/>
            <person name="La Ragione R."/>
            <person name="Hildebrand F."/>
            <person name="Pallen M.J."/>
        </authorList>
    </citation>
    <scope>NUCLEOTIDE SEQUENCE</scope>
    <source>
        <strain evidence="2">ChiHjej13B12-14962</strain>
    </source>
</reference>
<reference evidence="2" key="2">
    <citation type="submission" date="2021-09" db="EMBL/GenBank/DDBJ databases">
        <authorList>
            <person name="Gilroy R."/>
        </authorList>
    </citation>
    <scope>NUCLEOTIDE SEQUENCE</scope>
    <source>
        <strain evidence="2">ChiHjej13B12-14962</strain>
    </source>
</reference>
<evidence type="ECO:0000313" key="2">
    <source>
        <dbReference type="EMBL" id="HJF13331.1"/>
    </source>
</evidence>
<organism evidence="2 3">
    <name type="scientific">Enteractinococcus helveticum</name>
    <dbReference type="NCBI Taxonomy" id="1837282"/>
    <lineage>
        <taxon>Bacteria</taxon>
        <taxon>Bacillati</taxon>
        <taxon>Actinomycetota</taxon>
        <taxon>Actinomycetes</taxon>
        <taxon>Micrococcales</taxon>
        <taxon>Micrococcaceae</taxon>
    </lineage>
</organism>
<dbReference type="PROSITE" id="PS51186">
    <property type="entry name" value="GNAT"/>
    <property type="match status" value="1"/>
</dbReference>
<dbReference type="Gene3D" id="3.40.630.30">
    <property type="match status" value="1"/>
</dbReference>
<dbReference type="RefSeq" id="WP_303901406.1">
    <property type="nucleotide sequence ID" value="NZ_DYXC01000012.1"/>
</dbReference>
<evidence type="ECO:0000259" key="1">
    <source>
        <dbReference type="PROSITE" id="PS51186"/>
    </source>
</evidence>
<dbReference type="Proteomes" id="UP000703315">
    <property type="component" value="Unassembled WGS sequence"/>
</dbReference>
<name>A0A921FM95_9MICC</name>
<gene>
    <name evidence="2" type="ORF">K8V32_00810</name>
</gene>
<feature type="domain" description="N-acetyltransferase" evidence="1">
    <location>
        <begin position="20"/>
        <end position="161"/>
    </location>
</feature>